<protein>
    <submittedName>
        <fullName evidence="1">Putative cytoplasmic protein</fullName>
    </submittedName>
</protein>
<dbReference type="OrthoDB" id="9787207at2"/>
<dbReference type="PANTHER" id="PTHR30528">
    <property type="entry name" value="CYTOPLASMIC PROTEIN"/>
    <property type="match status" value="1"/>
</dbReference>
<dbReference type="STRING" id="76731.RD2015_664"/>
<proteinExistence type="predicted"/>
<dbReference type="KEGG" id="rdp:RD2015_664"/>
<sequence>MPVIDHDALRRHAIARTLFPPTTLLKAIRRLGFVQADPMRAPARAQDLILMQRVQDYRAGDLERRYARLPLEEDCLVNYGFLPREHLPLMHPRTAKRPWDAETHARAAEVLAFVREKKHAHPADVLNAFSHHGRVAGYWGGELNASTQLLDGLHYRGLLRVVRRDAGTRVYAAVEHPPQDDSPDARRARAHALLDLVVSLYAPLPSATLGYLTTLLNYGAFHLREETRAACKEAASRYAHVKIDGERWFWPADESPTSRRHRVDLERVRLLAPFDPLVWDRRRFERLWGWAYRFEAYTPAARRTMGHYALPMLWGDQMIGWANLKVVKERLVPELGFVGTRPRDAVFRRALDEELHRMSVFLGLED</sequence>
<dbReference type="EMBL" id="CP013729">
    <property type="protein sequence ID" value="ALV05160.1"/>
    <property type="molecule type" value="Genomic_DNA"/>
</dbReference>
<dbReference type="Pfam" id="PF06224">
    <property type="entry name" value="AlkZ-like"/>
    <property type="match status" value="1"/>
</dbReference>
<reference evidence="1 2" key="1">
    <citation type="submission" date="2015-12" db="EMBL/GenBank/DDBJ databases">
        <title>Complete genome of Roseateles depolymerans KCTC 42856.</title>
        <authorList>
            <person name="Kim K.M."/>
        </authorList>
    </citation>
    <scope>NUCLEOTIDE SEQUENCE [LARGE SCALE GENOMIC DNA]</scope>
    <source>
        <strain evidence="1 2">KCTC 42856</strain>
    </source>
</reference>
<dbReference type="Proteomes" id="UP000060699">
    <property type="component" value="Chromosome"/>
</dbReference>
<dbReference type="PANTHER" id="PTHR30528:SF0">
    <property type="entry name" value="CYTOPLASMIC PROTEIN"/>
    <property type="match status" value="1"/>
</dbReference>
<dbReference type="PATRIC" id="fig|76731.3.peg.674"/>
<accession>A0A0U3C8S1</accession>
<evidence type="ECO:0000313" key="2">
    <source>
        <dbReference type="Proteomes" id="UP000060699"/>
    </source>
</evidence>
<dbReference type="InterPro" id="IPR009351">
    <property type="entry name" value="AlkZ-like"/>
</dbReference>
<dbReference type="AlphaFoldDB" id="A0A0U3C8S1"/>
<name>A0A0U3C8S1_9BURK</name>
<dbReference type="RefSeq" id="WP_058933680.1">
    <property type="nucleotide sequence ID" value="NZ_CP013729.1"/>
</dbReference>
<organism evidence="1 2">
    <name type="scientific">Roseateles depolymerans</name>
    <dbReference type="NCBI Taxonomy" id="76731"/>
    <lineage>
        <taxon>Bacteria</taxon>
        <taxon>Pseudomonadati</taxon>
        <taxon>Pseudomonadota</taxon>
        <taxon>Betaproteobacteria</taxon>
        <taxon>Burkholderiales</taxon>
        <taxon>Sphaerotilaceae</taxon>
        <taxon>Roseateles</taxon>
    </lineage>
</organism>
<evidence type="ECO:0000313" key="1">
    <source>
        <dbReference type="EMBL" id="ALV05160.1"/>
    </source>
</evidence>
<gene>
    <name evidence="1" type="ORF">RD2015_664</name>
</gene>
<keyword evidence="2" id="KW-1185">Reference proteome</keyword>